<protein>
    <recommendedName>
        <fullName evidence="1">RGS domain-containing protein</fullName>
    </recommendedName>
</protein>
<evidence type="ECO:0000259" key="1">
    <source>
        <dbReference type="PROSITE" id="PS50132"/>
    </source>
</evidence>
<feature type="domain" description="RGS" evidence="1">
    <location>
        <begin position="631"/>
        <end position="748"/>
    </location>
</feature>
<gene>
    <name evidence="2" type="ORF">H257_16096</name>
</gene>
<dbReference type="InterPro" id="IPR044926">
    <property type="entry name" value="RGS_subdomain_2"/>
</dbReference>
<dbReference type="InterPro" id="IPR016137">
    <property type="entry name" value="RGS"/>
</dbReference>
<dbReference type="VEuPathDB" id="FungiDB:H257_16096"/>
<dbReference type="SUPFAM" id="SSF48097">
    <property type="entry name" value="Regulator of G-protein signaling, RGS"/>
    <property type="match status" value="4"/>
</dbReference>
<dbReference type="PANTHER" id="PTHR10845:SF192">
    <property type="entry name" value="DOUBLE HIT, ISOFORM B"/>
    <property type="match status" value="1"/>
</dbReference>
<dbReference type="Pfam" id="PF00615">
    <property type="entry name" value="RGS"/>
    <property type="match status" value="4"/>
</dbReference>
<dbReference type="RefSeq" id="XP_009842726.1">
    <property type="nucleotide sequence ID" value="XM_009844424.1"/>
</dbReference>
<dbReference type="Gene3D" id="1.10.167.10">
    <property type="entry name" value="Regulator of G-protein Signalling 4, domain 2"/>
    <property type="match status" value="4"/>
</dbReference>
<feature type="domain" description="RGS" evidence="1">
    <location>
        <begin position="494"/>
        <end position="606"/>
    </location>
</feature>
<reference evidence="2" key="1">
    <citation type="submission" date="2013-12" db="EMBL/GenBank/DDBJ databases">
        <title>The Genome Sequence of Aphanomyces astaci APO3.</title>
        <authorList>
            <consortium name="The Broad Institute Genomics Platform"/>
            <person name="Russ C."/>
            <person name="Tyler B."/>
            <person name="van West P."/>
            <person name="Dieguez-Uribeondo J."/>
            <person name="Young S.K."/>
            <person name="Zeng Q."/>
            <person name="Gargeya S."/>
            <person name="Fitzgerald M."/>
            <person name="Abouelleil A."/>
            <person name="Alvarado L."/>
            <person name="Chapman S.B."/>
            <person name="Gainer-Dewar J."/>
            <person name="Goldberg J."/>
            <person name="Griggs A."/>
            <person name="Gujja S."/>
            <person name="Hansen M."/>
            <person name="Howarth C."/>
            <person name="Imamovic A."/>
            <person name="Ireland A."/>
            <person name="Larimer J."/>
            <person name="McCowan C."/>
            <person name="Murphy C."/>
            <person name="Pearson M."/>
            <person name="Poon T.W."/>
            <person name="Priest M."/>
            <person name="Roberts A."/>
            <person name="Saif S."/>
            <person name="Shea T."/>
            <person name="Sykes S."/>
            <person name="Wortman J."/>
            <person name="Nusbaum C."/>
            <person name="Birren B."/>
        </authorList>
    </citation>
    <scope>NUCLEOTIDE SEQUENCE [LARGE SCALE GENOMIC DNA]</scope>
    <source>
        <strain evidence="2">APO3</strain>
    </source>
</reference>
<dbReference type="SMART" id="SM00315">
    <property type="entry name" value="RGS"/>
    <property type="match status" value="4"/>
</dbReference>
<sequence length="789" mass="89741">MGGIFTRATTSFAAVHSDDYAPSQHMSSERSLNLNRYRQKAGQAYAVPEPTAKKLHRINSVPPDCVRPFDSTPTLPITYSPPVSAPMTPLAEHQATKDKKHIQAGNALVEIKYTQPNGERKLVKAATESALRTSLSNPAKYRRQSICSDLHTNLSMAFTVDVLAEPVTHKLMIQFADKIPYAPQRLLFWADAQHLRTLPSSQYTDKVLRKIYDKFLSPSAATPICVPTGMLKVIRAAFNSPNGIQSAGVYSDAQALCLRDLEKDVFPRFRRHKLYSEMLVALEEKPLSKLSTALGALHAPQLRSKEMRESFQSVLTNEVKLRYFKSYCVENMTLENLMFHLDVEDAKRLPNQSFVQARARKIIDTYIRHGAKMHIHLRQSIHMDLIQKLDRNEIDPTMFVDSQYVAMEAIKADVWPKFSASGTYVHYIQESSLDDDELESYVPIVSASEIDALLSNLDATSSSIFLQKAMELPTSLMANIAKAHTIQHDTALLLLQDKIGHRVFKRFLQIRGKDHYVAFIDDVEEYTNLPGIEYMQHTAKKLYKKYLSDNARLQVDMSTKMRQDIEDKLVMPTMDMFKPAIVKVKTGLLQDSLLRYLSSPIHDELQTDLEIPQLVRDMTAARNSGKLELPHLDSVLGHPKYMSNFKKYLASQHAAENLIFLEEVEEFRRLPSSQIVLRNAKKIVDKYINKATAKAPLPLAKELHDTMVMSTDGMEKSFFTNAVHDIMHLLRQDEAPEFLDAPMFMVLVGAWASLDETYARKQLVGDLELAYFRHRFHAICETKRDRPKS</sequence>
<dbReference type="OrthoDB" id="196547at2759"/>
<organism evidence="2">
    <name type="scientific">Aphanomyces astaci</name>
    <name type="common">Crayfish plague agent</name>
    <dbReference type="NCBI Taxonomy" id="112090"/>
    <lineage>
        <taxon>Eukaryota</taxon>
        <taxon>Sar</taxon>
        <taxon>Stramenopiles</taxon>
        <taxon>Oomycota</taxon>
        <taxon>Saprolegniomycetes</taxon>
        <taxon>Saprolegniales</taxon>
        <taxon>Verrucalvaceae</taxon>
        <taxon>Aphanomyces</taxon>
    </lineage>
</organism>
<feature type="domain" description="RGS" evidence="1">
    <location>
        <begin position="161"/>
        <end position="279"/>
    </location>
</feature>
<feature type="domain" description="RGS" evidence="1">
    <location>
        <begin position="310"/>
        <end position="428"/>
    </location>
</feature>
<evidence type="ECO:0000313" key="2">
    <source>
        <dbReference type="EMBL" id="ETV67733.1"/>
    </source>
</evidence>
<dbReference type="EMBL" id="KI913193">
    <property type="protein sequence ID" value="ETV67733.1"/>
    <property type="molecule type" value="Genomic_DNA"/>
</dbReference>
<name>W4FM11_APHAT</name>
<dbReference type="STRING" id="112090.W4FM11"/>
<dbReference type="InterPro" id="IPR036305">
    <property type="entry name" value="RGS_sf"/>
</dbReference>
<accession>W4FM11</accession>
<proteinExistence type="predicted"/>
<dbReference type="AlphaFoldDB" id="W4FM11"/>
<dbReference type="GeneID" id="20818092"/>
<dbReference type="CDD" id="cd07440">
    <property type="entry name" value="RGS"/>
    <property type="match status" value="3"/>
</dbReference>
<dbReference type="PROSITE" id="PS50132">
    <property type="entry name" value="RGS"/>
    <property type="match status" value="4"/>
</dbReference>
<dbReference type="PANTHER" id="PTHR10845">
    <property type="entry name" value="REGULATOR OF G PROTEIN SIGNALING"/>
    <property type="match status" value="1"/>
</dbReference>